<accession>A0A5C5UTQ1</accession>
<evidence type="ECO:0000313" key="5">
    <source>
        <dbReference type="Proteomes" id="UP000318878"/>
    </source>
</evidence>
<proteinExistence type="predicted"/>
<keyword evidence="5" id="KW-1185">Reference proteome</keyword>
<feature type="signal peptide" evidence="2">
    <location>
        <begin position="1"/>
        <end position="24"/>
    </location>
</feature>
<feature type="compositionally biased region" description="Gly residues" evidence="1">
    <location>
        <begin position="192"/>
        <end position="207"/>
    </location>
</feature>
<feature type="chain" id="PRO_5023074472" evidence="2">
    <location>
        <begin position="25"/>
        <end position="207"/>
    </location>
</feature>
<evidence type="ECO:0000259" key="3">
    <source>
        <dbReference type="PROSITE" id="PS50222"/>
    </source>
</evidence>
<evidence type="ECO:0000313" key="4">
    <source>
        <dbReference type="EMBL" id="TWT29438.1"/>
    </source>
</evidence>
<dbReference type="EMBL" id="SJPF01000008">
    <property type="protein sequence ID" value="TWT29438.1"/>
    <property type="molecule type" value="Genomic_DNA"/>
</dbReference>
<feature type="region of interest" description="Disordered" evidence="1">
    <location>
        <begin position="24"/>
        <end position="44"/>
    </location>
</feature>
<feature type="region of interest" description="Disordered" evidence="1">
    <location>
        <begin position="100"/>
        <end position="141"/>
    </location>
</feature>
<comment type="caution">
    <text evidence="4">The sequence shown here is derived from an EMBL/GenBank/DDBJ whole genome shotgun (WGS) entry which is preliminary data.</text>
</comment>
<feature type="region of interest" description="Disordered" evidence="1">
    <location>
        <begin position="185"/>
        <end position="207"/>
    </location>
</feature>
<dbReference type="Proteomes" id="UP000318878">
    <property type="component" value="Unassembled WGS sequence"/>
</dbReference>
<feature type="compositionally biased region" description="Gly residues" evidence="1">
    <location>
        <begin position="107"/>
        <end position="136"/>
    </location>
</feature>
<feature type="domain" description="EF-hand" evidence="3">
    <location>
        <begin position="69"/>
        <end position="104"/>
    </location>
</feature>
<dbReference type="AlphaFoldDB" id="A0A5C5UTQ1"/>
<protein>
    <submittedName>
        <fullName evidence="4">EF hand</fullName>
    </submittedName>
</protein>
<evidence type="ECO:0000256" key="2">
    <source>
        <dbReference type="SAM" id="SignalP"/>
    </source>
</evidence>
<dbReference type="OrthoDB" id="284184at2"/>
<name>A0A5C5UTQ1_9BACT</name>
<dbReference type="SUPFAM" id="SSF47473">
    <property type="entry name" value="EF-hand"/>
    <property type="match status" value="1"/>
</dbReference>
<dbReference type="InterPro" id="IPR018247">
    <property type="entry name" value="EF_Hand_1_Ca_BS"/>
</dbReference>
<evidence type="ECO:0000256" key="1">
    <source>
        <dbReference type="SAM" id="MobiDB-lite"/>
    </source>
</evidence>
<gene>
    <name evidence="4" type="ORF">Enr8_49540</name>
</gene>
<organism evidence="4 5">
    <name type="scientific">Blastopirellula retiformator</name>
    <dbReference type="NCBI Taxonomy" id="2527970"/>
    <lineage>
        <taxon>Bacteria</taxon>
        <taxon>Pseudomonadati</taxon>
        <taxon>Planctomycetota</taxon>
        <taxon>Planctomycetia</taxon>
        <taxon>Pirellulales</taxon>
        <taxon>Pirellulaceae</taxon>
        <taxon>Blastopirellula</taxon>
    </lineage>
</organism>
<dbReference type="InterPro" id="IPR002048">
    <property type="entry name" value="EF_hand_dom"/>
</dbReference>
<dbReference type="GO" id="GO:0005509">
    <property type="term" value="F:calcium ion binding"/>
    <property type="evidence" value="ECO:0007669"/>
    <property type="project" value="InterPro"/>
</dbReference>
<dbReference type="Gene3D" id="1.10.238.10">
    <property type="entry name" value="EF-hand"/>
    <property type="match status" value="1"/>
</dbReference>
<dbReference type="RefSeq" id="WP_146436804.1">
    <property type="nucleotide sequence ID" value="NZ_SJPF01000008.1"/>
</dbReference>
<keyword evidence="2" id="KW-0732">Signal</keyword>
<dbReference type="InterPro" id="IPR011992">
    <property type="entry name" value="EF-hand-dom_pair"/>
</dbReference>
<dbReference type="PROSITE" id="PS50222">
    <property type="entry name" value="EF_HAND_2"/>
    <property type="match status" value="1"/>
</dbReference>
<reference evidence="4 5" key="1">
    <citation type="submission" date="2019-02" db="EMBL/GenBank/DDBJ databases">
        <title>Deep-cultivation of Planctomycetes and their phenomic and genomic characterization uncovers novel biology.</title>
        <authorList>
            <person name="Wiegand S."/>
            <person name="Jogler M."/>
            <person name="Boedeker C."/>
            <person name="Pinto D."/>
            <person name="Vollmers J."/>
            <person name="Rivas-Marin E."/>
            <person name="Kohn T."/>
            <person name="Peeters S.H."/>
            <person name="Heuer A."/>
            <person name="Rast P."/>
            <person name="Oberbeckmann S."/>
            <person name="Bunk B."/>
            <person name="Jeske O."/>
            <person name="Meyerdierks A."/>
            <person name="Storesund J.E."/>
            <person name="Kallscheuer N."/>
            <person name="Luecker S."/>
            <person name="Lage O.M."/>
            <person name="Pohl T."/>
            <person name="Merkel B.J."/>
            <person name="Hornburger P."/>
            <person name="Mueller R.-W."/>
            <person name="Bruemmer F."/>
            <person name="Labrenz M."/>
            <person name="Spormann A.M."/>
            <person name="Op Den Camp H."/>
            <person name="Overmann J."/>
            <person name="Amann R."/>
            <person name="Jetten M.S.M."/>
            <person name="Mascher T."/>
            <person name="Medema M.H."/>
            <person name="Devos D.P."/>
            <person name="Kaster A.-K."/>
            <person name="Ovreas L."/>
            <person name="Rohde M."/>
            <person name="Galperin M.Y."/>
            <person name="Jogler C."/>
        </authorList>
    </citation>
    <scope>NUCLEOTIDE SEQUENCE [LARGE SCALE GENOMIC DNA]</scope>
    <source>
        <strain evidence="4 5">Enr8</strain>
    </source>
</reference>
<dbReference type="PROSITE" id="PS00018">
    <property type="entry name" value="EF_HAND_1"/>
    <property type="match status" value="1"/>
</dbReference>
<sequence precursor="true">MRWHNVAPLAVAVAIGLTTTSLWAQGPGGRGGFGGPGGNQRGASSPEELIARMMKLDADQDGKLTKEEVTDRRLLHLFVAADADKDDVLTTEEMQTFFASQANANGGQRGQGGGPGGQGMGPGGPGGPGMGPGGMMGPPRIGEVMPDFVQQMLNLTPQQRAAVASLQQKVNAELAAILTDEQEAQIAQMMQGGPGGQRGQRGGRGQR</sequence>
<feature type="compositionally biased region" description="Gly residues" evidence="1">
    <location>
        <begin position="26"/>
        <end position="40"/>
    </location>
</feature>